<dbReference type="SUPFAM" id="SSF47090">
    <property type="entry name" value="PGBD-like"/>
    <property type="match status" value="1"/>
</dbReference>
<dbReference type="Gene3D" id="1.10.101.10">
    <property type="entry name" value="PGBD-like superfamily/PGBD"/>
    <property type="match status" value="1"/>
</dbReference>
<dbReference type="Pfam" id="PF01471">
    <property type="entry name" value="PG_binding_1"/>
    <property type="match status" value="1"/>
</dbReference>
<keyword evidence="3" id="KW-1185">Reference proteome</keyword>
<dbReference type="AlphaFoldDB" id="A0A975JHM4"/>
<organism evidence="2 3">
    <name type="scientific">Sulfitobacter albidus</name>
    <dbReference type="NCBI Taxonomy" id="2829501"/>
    <lineage>
        <taxon>Bacteria</taxon>
        <taxon>Pseudomonadati</taxon>
        <taxon>Pseudomonadota</taxon>
        <taxon>Alphaproteobacteria</taxon>
        <taxon>Rhodobacterales</taxon>
        <taxon>Roseobacteraceae</taxon>
        <taxon>Sulfitobacter</taxon>
    </lineage>
</organism>
<accession>A0A975JHM4</accession>
<evidence type="ECO:0000313" key="3">
    <source>
        <dbReference type="Proteomes" id="UP000683291"/>
    </source>
</evidence>
<evidence type="ECO:0000259" key="1">
    <source>
        <dbReference type="Pfam" id="PF01471"/>
    </source>
</evidence>
<sequence length="393" mass="42249">MPINRSVNILRSVGARGANSKTDVAAIQQQLNDLMNPPRTYLKVDGVSGNKTETAIRDFQRSVLGFRRGDGRVDPGGKTLAGLNNPMSEGKWAGMSMMPADAQPTPQTGPDSSDLTRVPDVPPGVYTASELGKIETLYAHFAKAHQRKEGKDTLDNMVINEFQIIKNLLAVPGILQYGGEFIDGVVAMKRAGFSGREIATLFKTVMTNSKGATFDELVQIFRLFSKNPRLASTLKALGRVAIVAGVIVCVIEAGNHFRKGDIGPGMAEIYAALMGAMIPWAAAMNAVQGLVYAYYPNVKDPYVDATFKLMIALDPIGAGKNAVDTGWTLIKTVIIAASTGKYPLHEIENLANRMRNSPLKPFTDLGDDLGDFMAQSWGISCFGSTISCAATDL</sequence>
<dbReference type="Proteomes" id="UP000683291">
    <property type="component" value="Chromosome pJK7-1-1"/>
</dbReference>
<reference evidence="2" key="1">
    <citation type="submission" date="2021-04" db="EMBL/GenBank/DDBJ databases">
        <title>Complete genome sequence for Sulfitobacter sp. strain JK7-1.</title>
        <authorList>
            <person name="Park S.-J."/>
        </authorList>
    </citation>
    <scope>NUCLEOTIDE SEQUENCE</scope>
    <source>
        <strain evidence="2">JK7-1</strain>
    </source>
</reference>
<dbReference type="EMBL" id="CP073582">
    <property type="protein sequence ID" value="QUJ78105.1"/>
    <property type="molecule type" value="Genomic_DNA"/>
</dbReference>
<proteinExistence type="predicted"/>
<dbReference type="RefSeq" id="WP_212706297.1">
    <property type="nucleotide sequence ID" value="NZ_CP073582.1"/>
</dbReference>
<dbReference type="InterPro" id="IPR036366">
    <property type="entry name" value="PGBDSf"/>
</dbReference>
<name>A0A975JHM4_9RHOB</name>
<dbReference type="KEGG" id="sual:KDD17_17340"/>
<evidence type="ECO:0000313" key="2">
    <source>
        <dbReference type="EMBL" id="QUJ78105.1"/>
    </source>
</evidence>
<gene>
    <name evidence="2" type="ORF">KDD17_17340</name>
</gene>
<protein>
    <submittedName>
        <fullName evidence="2">Peptidoglycan-binding protein</fullName>
    </submittedName>
</protein>
<dbReference type="InterPro" id="IPR002477">
    <property type="entry name" value="Peptidoglycan-bd-like"/>
</dbReference>
<feature type="domain" description="Peptidoglycan binding-like" evidence="1">
    <location>
        <begin position="22"/>
        <end position="62"/>
    </location>
</feature>
<dbReference type="InterPro" id="IPR036365">
    <property type="entry name" value="PGBD-like_sf"/>
</dbReference>